<comment type="caution">
    <text evidence="2">The sequence shown here is derived from an EMBL/GenBank/DDBJ whole genome shotgun (WGS) entry which is preliminary data.</text>
</comment>
<name>A0AAW0B7I5_9AGAR</name>
<organism evidence="2 3">
    <name type="scientific">Paramarasmius palmivorus</name>
    <dbReference type="NCBI Taxonomy" id="297713"/>
    <lineage>
        <taxon>Eukaryota</taxon>
        <taxon>Fungi</taxon>
        <taxon>Dikarya</taxon>
        <taxon>Basidiomycota</taxon>
        <taxon>Agaricomycotina</taxon>
        <taxon>Agaricomycetes</taxon>
        <taxon>Agaricomycetidae</taxon>
        <taxon>Agaricales</taxon>
        <taxon>Marasmiineae</taxon>
        <taxon>Marasmiaceae</taxon>
        <taxon>Paramarasmius</taxon>
    </lineage>
</organism>
<dbReference type="Proteomes" id="UP001383192">
    <property type="component" value="Unassembled WGS sequence"/>
</dbReference>
<gene>
    <name evidence="2" type="ORF">VNI00_017271</name>
</gene>
<evidence type="ECO:0000313" key="2">
    <source>
        <dbReference type="EMBL" id="KAK7021760.1"/>
    </source>
</evidence>
<evidence type="ECO:0000256" key="1">
    <source>
        <dbReference type="SAM" id="MobiDB-lite"/>
    </source>
</evidence>
<proteinExistence type="predicted"/>
<dbReference type="EMBL" id="JAYKXP010000163">
    <property type="protein sequence ID" value="KAK7021760.1"/>
    <property type="molecule type" value="Genomic_DNA"/>
</dbReference>
<reference evidence="2 3" key="1">
    <citation type="submission" date="2024-01" db="EMBL/GenBank/DDBJ databases">
        <title>A draft genome for a cacao thread blight-causing isolate of Paramarasmius palmivorus.</title>
        <authorList>
            <person name="Baruah I.K."/>
            <person name="Bukari Y."/>
            <person name="Amoako-Attah I."/>
            <person name="Meinhardt L.W."/>
            <person name="Bailey B.A."/>
            <person name="Cohen S.P."/>
        </authorList>
    </citation>
    <scope>NUCLEOTIDE SEQUENCE [LARGE SCALE GENOMIC DNA]</scope>
    <source>
        <strain evidence="2 3">GH-12</strain>
    </source>
</reference>
<protein>
    <submittedName>
        <fullName evidence="2">Uncharacterized protein</fullName>
    </submittedName>
</protein>
<feature type="compositionally biased region" description="Basic and acidic residues" evidence="1">
    <location>
        <begin position="1"/>
        <end position="32"/>
    </location>
</feature>
<dbReference type="AlphaFoldDB" id="A0AAW0B7I5"/>
<evidence type="ECO:0000313" key="3">
    <source>
        <dbReference type="Proteomes" id="UP001383192"/>
    </source>
</evidence>
<keyword evidence="3" id="KW-1185">Reference proteome</keyword>
<accession>A0AAW0B7I5</accession>
<feature type="region of interest" description="Disordered" evidence="1">
    <location>
        <begin position="1"/>
        <end position="54"/>
    </location>
</feature>
<feature type="non-terminal residue" evidence="2">
    <location>
        <position position="99"/>
    </location>
</feature>
<sequence length="99" mass="11626">MLEHFRATREAKDAREPRDIEAEELEASREPDLPEYTVPPTVNPTILDSRAKGPNLRTDFEADKLFMQDLRTFYNSDPLFKKIIDRPNDHPHFRLSEES</sequence>